<reference evidence="2" key="1">
    <citation type="submission" date="2023-10" db="EMBL/GenBank/DDBJ databases">
        <title>Genome assemblies of two species of porcelain crab, Petrolisthes cinctipes and Petrolisthes manimaculis (Anomura: Porcellanidae).</title>
        <authorList>
            <person name="Angst P."/>
        </authorList>
    </citation>
    <scope>NUCLEOTIDE SEQUENCE</scope>
    <source>
        <strain evidence="2">PB745_01</strain>
        <tissue evidence="2">Gill</tissue>
    </source>
</reference>
<keyword evidence="3" id="KW-1185">Reference proteome</keyword>
<evidence type="ECO:0000313" key="3">
    <source>
        <dbReference type="Proteomes" id="UP001286313"/>
    </source>
</evidence>
<gene>
    <name evidence="2" type="ORF">Pcinc_023257</name>
</gene>
<dbReference type="AlphaFoldDB" id="A0AAE1FCM8"/>
<feature type="region of interest" description="Disordered" evidence="1">
    <location>
        <begin position="1"/>
        <end position="21"/>
    </location>
</feature>
<sequence length="99" mass="11051">MPRSYKREPVGAASGRGRGGYRIKSPTFRRHVMLYEMVNRVYGRQLANMASPRALSMMQLQGSLKYSGGQTVLSSEEETSLVESLLTLSQWDSHGILLS</sequence>
<protein>
    <submittedName>
        <fullName evidence="2">Uncharacterized protein</fullName>
    </submittedName>
</protein>
<organism evidence="2 3">
    <name type="scientific">Petrolisthes cinctipes</name>
    <name type="common">Flat porcelain crab</name>
    <dbReference type="NCBI Taxonomy" id="88211"/>
    <lineage>
        <taxon>Eukaryota</taxon>
        <taxon>Metazoa</taxon>
        <taxon>Ecdysozoa</taxon>
        <taxon>Arthropoda</taxon>
        <taxon>Crustacea</taxon>
        <taxon>Multicrustacea</taxon>
        <taxon>Malacostraca</taxon>
        <taxon>Eumalacostraca</taxon>
        <taxon>Eucarida</taxon>
        <taxon>Decapoda</taxon>
        <taxon>Pleocyemata</taxon>
        <taxon>Anomura</taxon>
        <taxon>Galatheoidea</taxon>
        <taxon>Porcellanidae</taxon>
        <taxon>Petrolisthes</taxon>
    </lineage>
</organism>
<evidence type="ECO:0000256" key="1">
    <source>
        <dbReference type="SAM" id="MobiDB-lite"/>
    </source>
</evidence>
<dbReference type="EMBL" id="JAWQEG010002491">
    <property type="protein sequence ID" value="KAK3871602.1"/>
    <property type="molecule type" value="Genomic_DNA"/>
</dbReference>
<name>A0AAE1FCM8_PETCI</name>
<evidence type="ECO:0000313" key="2">
    <source>
        <dbReference type="EMBL" id="KAK3871602.1"/>
    </source>
</evidence>
<proteinExistence type="predicted"/>
<accession>A0AAE1FCM8</accession>
<dbReference type="Proteomes" id="UP001286313">
    <property type="component" value="Unassembled WGS sequence"/>
</dbReference>
<comment type="caution">
    <text evidence="2">The sequence shown here is derived from an EMBL/GenBank/DDBJ whole genome shotgun (WGS) entry which is preliminary data.</text>
</comment>